<reference evidence="2 3" key="1">
    <citation type="journal article" date="2014" name="PLoS Genet.">
        <title>Analysis of the Phlebiopsis gigantea genome, transcriptome and secretome provides insight into its pioneer colonization strategies of wood.</title>
        <authorList>
            <person name="Hori C."/>
            <person name="Ishida T."/>
            <person name="Igarashi K."/>
            <person name="Samejima M."/>
            <person name="Suzuki H."/>
            <person name="Master E."/>
            <person name="Ferreira P."/>
            <person name="Ruiz-Duenas F.J."/>
            <person name="Held B."/>
            <person name="Canessa P."/>
            <person name="Larrondo L.F."/>
            <person name="Schmoll M."/>
            <person name="Druzhinina I.S."/>
            <person name="Kubicek C.P."/>
            <person name="Gaskell J.A."/>
            <person name="Kersten P."/>
            <person name="St John F."/>
            <person name="Glasner J."/>
            <person name="Sabat G."/>
            <person name="Splinter BonDurant S."/>
            <person name="Syed K."/>
            <person name="Yadav J."/>
            <person name="Mgbeahuruike A.C."/>
            <person name="Kovalchuk A."/>
            <person name="Asiegbu F.O."/>
            <person name="Lackner G."/>
            <person name="Hoffmeister D."/>
            <person name="Rencoret J."/>
            <person name="Gutierrez A."/>
            <person name="Sun H."/>
            <person name="Lindquist E."/>
            <person name="Barry K."/>
            <person name="Riley R."/>
            <person name="Grigoriev I.V."/>
            <person name="Henrissat B."/>
            <person name="Kues U."/>
            <person name="Berka R.M."/>
            <person name="Martinez A.T."/>
            <person name="Covert S.F."/>
            <person name="Blanchette R.A."/>
            <person name="Cullen D."/>
        </authorList>
    </citation>
    <scope>NUCLEOTIDE SEQUENCE [LARGE SCALE GENOMIC DNA]</scope>
    <source>
        <strain evidence="2 3">11061_1 CR5-6</strain>
    </source>
</reference>
<dbReference type="OrthoDB" id="5370359at2759"/>
<sequence length="203" mass="22384">MAGRKRASTGDAEGSSTTRKRSRVVDPHAGAKEFVDKVIDAGDSDNFTFPVDNNELFSQIHDVAQYVRSLEEQVKAANNAVADAVEAKKKSPEELEAAAEKIRKAAVAGIKKQMSWKPSCKQNSAKWLYDGICPDPEVFGHIFNQGGPPKFKQKKFTKEEFQHLVGSIQAAARYNALYITGTHVNVRWNDSGEFKFSGTYGIS</sequence>
<dbReference type="HOGENOM" id="CLU_102039_0_0_1"/>
<evidence type="ECO:0000313" key="3">
    <source>
        <dbReference type="Proteomes" id="UP000053257"/>
    </source>
</evidence>
<dbReference type="EMBL" id="KN840450">
    <property type="protein sequence ID" value="KIP10847.1"/>
    <property type="molecule type" value="Genomic_DNA"/>
</dbReference>
<name>A0A0C3SCE7_PHLG1</name>
<evidence type="ECO:0000313" key="2">
    <source>
        <dbReference type="EMBL" id="KIP10847.1"/>
    </source>
</evidence>
<dbReference type="AlphaFoldDB" id="A0A0C3SCE7"/>
<feature type="region of interest" description="Disordered" evidence="1">
    <location>
        <begin position="1"/>
        <end position="28"/>
    </location>
</feature>
<accession>A0A0C3SCE7</accession>
<gene>
    <name evidence="2" type="ORF">PHLGIDRAFT_183747</name>
</gene>
<keyword evidence="3" id="KW-1185">Reference proteome</keyword>
<protein>
    <submittedName>
        <fullName evidence="2">Uncharacterized protein</fullName>
    </submittedName>
</protein>
<evidence type="ECO:0000256" key="1">
    <source>
        <dbReference type="SAM" id="MobiDB-lite"/>
    </source>
</evidence>
<organism evidence="2 3">
    <name type="scientific">Phlebiopsis gigantea (strain 11061_1 CR5-6)</name>
    <name type="common">White-rot fungus</name>
    <name type="synonym">Peniophora gigantea</name>
    <dbReference type="NCBI Taxonomy" id="745531"/>
    <lineage>
        <taxon>Eukaryota</taxon>
        <taxon>Fungi</taxon>
        <taxon>Dikarya</taxon>
        <taxon>Basidiomycota</taxon>
        <taxon>Agaricomycotina</taxon>
        <taxon>Agaricomycetes</taxon>
        <taxon>Polyporales</taxon>
        <taxon>Phanerochaetaceae</taxon>
        <taxon>Phlebiopsis</taxon>
    </lineage>
</organism>
<dbReference type="Proteomes" id="UP000053257">
    <property type="component" value="Unassembled WGS sequence"/>
</dbReference>
<proteinExistence type="predicted"/>